<feature type="signal peptide" evidence="1">
    <location>
        <begin position="1"/>
        <end position="20"/>
    </location>
</feature>
<name>A0A1U9JZ69_9BURK</name>
<accession>A0A1U9JZ69</accession>
<evidence type="ECO:0000313" key="3">
    <source>
        <dbReference type="Proteomes" id="UP000189369"/>
    </source>
</evidence>
<dbReference type="KEGG" id="phn:PAEH1_04960"/>
<dbReference type="EMBL" id="CP019697">
    <property type="protein sequence ID" value="AQS51082.1"/>
    <property type="molecule type" value="Genomic_DNA"/>
</dbReference>
<gene>
    <name evidence="2" type="ORF">PAEH1_04960</name>
</gene>
<reference evidence="2 3" key="1">
    <citation type="submission" date="2017-01" db="EMBL/GenBank/DDBJ databases">
        <title>Complete Genome Sequence of Paenalcaligenes hominis, Isolated from a paraplegic Patient with neurogenic bladder.</title>
        <authorList>
            <person name="Mukhopadhyay R."/>
            <person name="Joaquin J."/>
            <person name="Hogue R."/>
            <person name="Kilaru A."/>
            <person name="Jospin G."/>
            <person name="Mars K."/>
            <person name="Eisen J.A."/>
            <person name="Chaturvedi V."/>
        </authorList>
    </citation>
    <scope>NUCLEOTIDE SEQUENCE [LARGE SCALE GENOMIC DNA]</scope>
    <source>
        <strain evidence="2 3">15S00501</strain>
    </source>
</reference>
<sequence>MLWWALGLAPLAAGAVFAQAGVSHPYYIDRADPNWRSSACSAAVHRWASIEFEDLKAFHKPIILGALSRDNGDQGKTCAYAVSAFLFHAATRTLCYMPLE</sequence>
<evidence type="ECO:0000313" key="2">
    <source>
        <dbReference type="EMBL" id="AQS51082.1"/>
    </source>
</evidence>
<feature type="chain" id="PRO_5012934025" evidence="1">
    <location>
        <begin position="21"/>
        <end position="100"/>
    </location>
</feature>
<protein>
    <submittedName>
        <fullName evidence="2">Uncharacterized protein</fullName>
    </submittedName>
</protein>
<organism evidence="2 3">
    <name type="scientific">Paenalcaligenes hominis</name>
    <dbReference type="NCBI Taxonomy" id="643674"/>
    <lineage>
        <taxon>Bacteria</taxon>
        <taxon>Pseudomonadati</taxon>
        <taxon>Pseudomonadota</taxon>
        <taxon>Betaproteobacteria</taxon>
        <taxon>Burkholderiales</taxon>
        <taxon>Alcaligenaceae</taxon>
        <taxon>Paenalcaligenes</taxon>
    </lineage>
</organism>
<dbReference type="STRING" id="643674.PAEH1_04960"/>
<evidence type="ECO:0000256" key="1">
    <source>
        <dbReference type="SAM" id="SignalP"/>
    </source>
</evidence>
<dbReference type="Proteomes" id="UP000189369">
    <property type="component" value="Chromosome"/>
</dbReference>
<proteinExistence type="predicted"/>
<dbReference type="AlphaFoldDB" id="A0A1U9JZ69"/>
<keyword evidence="1" id="KW-0732">Signal</keyword>